<evidence type="ECO:0000313" key="8">
    <source>
        <dbReference type="Proteomes" id="UP000054937"/>
    </source>
</evidence>
<keyword evidence="2" id="KW-0862">Zinc</keyword>
<dbReference type="PROSITE" id="PS50102">
    <property type="entry name" value="RRM"/>
    <property type="match status" value="1"/>
</dbReference>
<reference evidence="7 8" key="1">
    <citation type="journal article" date="2015" name="Sci. Rep.">
        <title>Genome of the facultative scuticociliatosis pathogen Pseudocohnilembus persalinus provides insight into its virulence through horizontal gene transfer.</title>
        <authorList>
            <person name="Xiong J."/>
            <person name="Wang G."/>
            <person name="Cheng J."/>
            <person name="Tian M."/>
            <person name="Pan X."/>
            <person name="Warren A."/>
            <person name="Jiang C."/>
            <person name="Yuan D."/>
            <person name="Miao W."/>
        </authorList>
    </citation>
    <scope>NUCLEOTIDE SEQUENCE [LARGE SCALE GENOMIC DNA]</scope>
    <source>
        <strain evidence="7">36N120E</strain>
    </source>
</reference>
<evidence type="ECO:0000256" key="3">
    <source>
        <dbReference type="SAM" id="MobiDB-lite"/>
    </source>
</evidence>
<keyword evidence="1" id="KW-0694">RNA-binding</keyword>
<feature type="domain" description="C3H1-type" evidence="6">
    <location>
        <begin position="507"/>
        <end position="535"/>
    </location>
</feature>
<evidence type="ECO:0000259" key="6">
    <source>
        <dbReference type="PROSITE" id="PS50103"/>
    </source>
</evidence>
<keyword evidence="8" id="KW-1185">Reference proteome</keyword>
<comment type="caution">
    <text evidence="7">The sequence shown here is derived from an EMBL/GenBank/DDBJ whole genome shotgun (WGS) entry which is preliminary data.</text>
</comment>
<dbReference type="Pfam" id="PF13920">
    <property type="entry name" value="zf-C3HC4_3"/>
    <property type="match status" value="1"/>
</dbReference>
<dbReference type="Pfam" id="PF00642">
    <property type="entry name" value="zf-CCCH"/>
    <property type="match status" value="1"/>
</dbReference>
<dbReference type="GO" id="GO:0008270">
    <property type="term" value="F:zinc ion binding"/>
    <property type="evidence" value="ECO:0007669"/>
    <property type="project" value="UniProtKB-KW"/>
</dbReference>
<organism evidence="7 8">
    <name type="scientific">Pseudocohnilembus persalinus</name>
    <name type="common">Ciliate</name>
    <dbReference type="NCBI Taxonomy" id="266149"/>
    <lineage>
        <taxon>Eukaryota</taxon>
        <taxon>Sar</taxon>
        <taxon>Alveolata</taxon>
        <taxon>Ciliophora</taxon>
        <taxon>Intramacronucleata</taxon>
        <taxon>Oligohymenophorea</taxon>
        <taxon>Scuticociliatia</taxon>
        <taxon>Philasterida</taxon>
        <taxon>Pseudocohnilembidae</taxon>
        <taxon>Pseudocohnilembus</taxon>
    </lineage>
</organism>
<evidence type="ECO:0000256" key="2">
    <source>
        <dbReference type="PROSITE-ProRule" id="PRU00723"/>
    </source>
</evidence>
<dbReference type="Gene3D" id="3.30.40.10">
    <property type="entry name" value="Zinc/RING finger domain, C3HC4 (zinc finger)"/>
    <property type="match status" value="1"/>
</dbReference>
<dbReference type="AlphaFoldDB" id="A0A0V0QPL2"/>
<name>A0A0V0QPL2_PSEPJ</name>
<dbReference type="SUPFAM" id="SSF57850">
    <property type="entry name" value="RING/U-box"/>
    <property type="match status" value="1"/>
</dbReference>
<dbReference type="PROSITE" id="PS50103">
    <property type="entry name" value="ZF_C3H1"/>
    <property type="match status" value="1"/>
</dbReference>
<dbReference type="InterPro" id="IPR000504">
    <property type="entry name" value="RRM_dom"/>
</dbReference>
<feature type="zinc finger region" description="C3H1-type" evidence="2">
    <location>
        <begin position="507"/>
        <end position="535"/>
    </location>
</feature>
<dbReference type="InterPro" id="IPR000571">
    <property type="entry name" value="Znf_CCCH"/>
</dbReference>
<keyword evidence="2" id="KW-0863">Zinc-finger</keyword>
<accession>A0A0V0QPL2</accession>
<gene>
    <name evidence="7" type="ORF">PPERSA_12502</name>
</gene>
<dbReference type="InterPro" id="IPR001841">
    <property type="entry name" value="Znf_RING"/>
</dbReference>
<dbReference type="SMART" id="SM00184">
    <property type="entry name" value="RING"/>
    <property type="match status" value="1"/>
</dbReference>
<dbReference type="Gene3D" id="4.10.1000.10">
    <property type="entry name" value="Zinc finger, CCCH-type"/>
    <property type="match status" value="1"/>
</dbReference>
<dbReference type="GO" id="GO:0003723">
    <property type="term" value="F:RNA binding"/>
    <property type="evidence" value="ECO:0007669"/>
    <property type="project" value="UniProtKB-UniRule"/>
</dbReference>
<sequence length="707" mass="84488">MQKYQTNQNKQNCNFGFFQKQYNCPIMQLGQQTQFYDNKNIPHYTQQKQTLTDEQQQQYQQFQSPFEDQKYDIKHIKQQQQNNNNFIKYQQQDFCQNQPEKPTKTFFQKILAEVPGKEKIAQLLKCPSQHNYNQQGELNQGVDQKQNYQQNQKLEKQRKPCKFISFFCRNSQNKSENKNIKQQNVQNFILNEDEDKKQKNKKGAKSHFQGKVIINEDKRSLFLNLKSPVQISEQDILNKFDIFNDEDSEIQVAKIEKNNSFQKQKQQFKILFQSEQMAEMARKQFNLTRVESINEKLNSSLIRLTKVQHNKLHKIKDQKIKFKVIPLQEKELQENDINKLFNEFEEQFGEVYDFVVNDKKQKIIYDKGTVQFLNREKYEQALKFFKKNKNIQFSNFVLEFQLQQDDQNENNQPPNYYLQDFTQGGLFNINENDNQSEQEIKQIYEDILKGVFQQYGNIQTLTVGNHHKFYYALMQYENKADSDKMIEDYYNGQFVDKLGEQLYINQQLPKKICSYLRKGKPCKNGEHCQFNHSIDSQLCKYIYEEDCNEYLNNQCKYKHKKKCLAKSQPQNQFNHFPIFQQDLCKSNGEQKEQQKQSILQTCPLKLLNFKNTDQEQNNSFLQQQKKLSNFQNEEQKENQKLQNQNQNQSQNDYSPKICCVCKQKEATYATLPCGHKKYCKICIIQIFQQGQCHLCQEKVSGINQIYD</sequence>
<evidence type="ECO:0000256" key="1">
    <source>
        <dbReference type="PROSITE-ProRule" id="PRU00176"/>
    </source>
</evidence>
<dbReference type="EMBL" id="LDAU01000122">
    <property type="protein sequence ID" value="KRX04055.1"/>
    <property type="molecule type" value="Genomic_DNA"/>
</dbReference>
<feature type="compositionally biased region" description="Low complexity" evidence="3">
    <location>
        <begin position="640"/>
        <end position="651"/>
    </location>
</feature>
<evidence type="ECO:0000259" key="4">
    <source>
        <dbReference type="PROSITE" id="PS50089"/>
    </source>
</evidence>
<proteinExistence type="predicted"/>
<evidence type="ECO:0000313" key="7">
    <source>
        <dbReference type="EMBL" id="KRX04055.1"/>
    </source>
</evidence>
<protein>
    <submittedName>
        <fullName evidence="7">Uncharacterized protein</fullName>
    </submittedName>
</protein>
<dbReference type="PROSITE" id="PS50089">
    <property type="entry name" value="ZF_RING_2"/>
    <property type="match status" value="1"/>
</dbReference>
<feature type="region of interest" description="Disordered" evidence="3">
    <location>
        <begin position="632"/>
        <end position="652"/>
    </location>
</feature>
<dbReference type="InterPro" id="IPR013083">
    <property type="entry name" value="Znf_RING/FYVE/PHD"/>
</dbReference>
<evidence type="ECO:0000259" key="5">
    <source>
        <dbReference type="PROSITE" id="PS50102"/>
    </source>
</evidence>
<feature type="domain" description="RING-type" evidence="4">
    <location>
        <begin position="658"/>
        <end position="696"/>
    </location>
</feature>
<keyword evidence="2" id="KW-0479">Metal-binding</keyword>
<dbReference type="Proteomes" id="UP000054937">
    <property type="component" value="Unassembled WGS sequence"/>
</dbReference>
<feature type="domain" description="RRM" evidence="5">
    <location>
        <begin position="414"/>
        <end position="509"/>
    </location>
</feature>
<dbReference type="InParanoid" id="A0A0V0QPL2"/>